<organism evidence="1 2">
    <name type="scientific">Rotaria socialis</name>
    <dbReference type="NCBI Taxonomy" id="392032"/>
    <lineage>
        <taxon>Eukaryota</taxon>
        <taxon>Metazoa</taxon>
        <taxon>Spiralia</taxon>
        <taxon>Gnathifera</taxon>
        <taxon>Rotifera</taxon>
        <taxon>Eurotatoria</taxon>
        <taxon>Bdelloidea</taxon>
        <taxon>Philodinida</taxon>
        <taxon>Philodinidae</taxon>
        <taxon>Rotaria</taxon>
    </lineage>
</organism>
<name>A0A820TIY6_9BILA</name>
<accession>A0A820TIY6</accession>
<proteinExistence type="predicted"/>
<dbReference type="Proteomes" id="UP000663862">
    <property type="component" value="Unassembled WGS sequence"/>
</dbReference>
<evidence type="ECO:0000313" key="2">
    <source>
        <dbReference type="Proteomes" id="UP000663862"/>
    </source>
</evidence>
<sequence>MRYFDGGSLQCSGRNFDSELTRLPRGLGIGVDRTTGQLKASVIQLIYPPTGSRTWTDGLTDEIFDLFNEITLGSLNTAWRQTIADGKVCGGELARRPEILEYYAKFVNCIPFDDRDLISSNVTYYSDQIRVNSKRLLGGNVEINNENERKRTLAVGPTLLQTLEMIPWCDFVTDKTVKQNLAAIILYRQRNFDFNQAESVRLVDSHLHSCVSGG</sequence>
<evidence type="ECO:0000313" key="1">
    <source>
        <dbReference type="EMBL" id="CAF4475724.1"/>
    </source>
</evidence>
<comment type="caution">
    <text evidence="1">The sequence shown here is derived from an EMBL/GenBank/DDBJ whole genome shotgun (WGS) entry which is preliminary data.</text>
</comment>
<gene>
    <name evidence="1" type="ORF">TSG867_LOCUS19031</name>
</gene>
<protein>
    <submittedName>
        <fullName evidence="1">Uncharacterized protein</fullName>
    </submittedName>
</protein>
<dbReference type="EMBL" id="CAJOBQ010001306">
    <property type="protein sequence ID" value="CAF4475724.1"/>
    <property type="molecule type" value="Genomic_DNA"/>
</dbReference>
<reference evidence="1" key="1">
    <citation type="submission" date="2021-02" db="EMBL/GenBank/DDBJ databases">
        <authorList>
            <person name="Nowell W R."/>
        </authorList>
    </citation>
    <scope>NUCLEOTIDE SEQUENCE</scope>
</reference>
<dbReference type="AlphaFoldDB" id="A0A820TIY6"/>